<dbReference type="GO" id="GO:0031499">
    <property type="term" value="C:TRAMP complex"/>
    <property type="evidence" value="ECO:0007669"/>
    <property type="project" value="EnsemblFungi"/>
</dbReference>
<dbReference type="RefSeq" id="XP_020046654.1">
    <property type="nucleotide sequence ID" value="XM_020189731.2"/>
</dbReference>
<dbReference type="Proteomes" id="UP000095038">
    <property type="component" value="Unassembled WGS sequence"/>
</dbReference>
<feature type="non-terminal residue" evidence="8">
    <location>
        <position position="1"/>
    </location>
</feature>
<dbReference type="AlphaFoldDB" id="A0A1D2VFU5"/>
<comment type="catalytic activity">
    <reaction evidence="1">
        <text>S-ubiquitinyl-[E2 ubiquitin-conjugating enzyme]-L-cysteine + [acceptor protein]-L-lysine = [E2 ubiquitin-conjugating enzyme]-L-cysteine + N(6)-ubiquitinyl-[acceptor protein]-L-lysine.</text>
        <dbReference type="EC" id="2.3.2.26"/>
    </reaction>
</comment>
<dbReference type="Gene3D" id="3.30.2160.10">
    <property type="entry name" value="Hect, E3 ligase catalytic domain"/>
    <property type="match status" value="1"/>
</dbReference>
<dbReference type="InterPro" id="IPR000569">
    <property type="entry name" value="HECT_dom"/>
</dbReference>
<feature type="region of interest" description="Disordered" evidence="6">
    <location>
        <begin position="228"/>
        <end position="254"/>
    </location>
</feature>
<feature type="compositionally biased region" description="Low complexity" evidence="6">
    <location>
        <begin position="232"/>
        <end position="254"/>
    </location>
</feature>
<dbReference type="PANTHER" id="PTHR45700">
    <property type="entry name" value="UBIQUITIN-PROTEIN LIGASE E3C"/>
    <property type="match status" value="1"/>
</dbReference>
<evidence type="ECO:0000256" key="6">
    <source>
        <dbReference type="SAM" id="MobiDB-lite"/>
    </source>
</evidence>
<dbReference type="Pfam" id="PF00632">
    <property type="entry name" value="HECT"/>
    <property type="match status" value="1"/>
</dbReference>
<dbReference type="FunCoup" id="A0A1D2VFU5">
    <property type="interactions" value="71"/>
</dbReference>
<proteinExistence type="predicted"/>
<dbReference type="GeneID" id="30963367"/>
<evidence type="ECO:0000256" key="1">
    <source>
        <dbReference type="ARBA" id="ARBA00000885"/>
    </source>
</evidence>
<evidence type="ECO:0000313" key="9">
    <source>
        <dbReference type="Proteomes" id="UP000095038"/>
    </source>
</evidence>
<dbReference type="EC" id="2.3.2.26" evidence="2"/>
<dbReference type="GO" id="GO:0061630">
    <property type="term" value="F:ubiquitin protein ligase activity"/>
    <property type="evidence" value="ECO:0007669"/>
    <property type="project" value="UniProtKB-EC"/>
</dbReference>
<dbReference type="SUPFAM" id="SSF56204">
    <property type="entry name" value="Hect, E3 ligase catalytic domain"/>
    <property type="match status" value="1"/>
</dbReference>
<dbReference type="Gene3D" id="3.30.2410.10">
    <property type="entry name" value="Hect, E3 ligase catalytic domain"/>
    <property type="match status" value="1"/>
</dbReference>
<keyword evidence="4 5" id="KW-0833">Ubl conjugation pathway</keyword>
<dbReference type="STRING" id="1344418.A0A1D2VFU5"/>
<feature type="domain" description="HECT" evidence="7">
    <location>
        <begin position="454"/>
        <end position="791"/>
    </location>
</feature>
<evidence type="ECO:0000256" key="5">
    <source>
        <dbReference type="PROSITE-ProRule" id="PRU00104"/>
    </source>
</evidence>
<evidence type="ECO:0000313" key="8">
    <source>
        <dbReference type="EMBL" id="ODV60347.1"/>
    </source>
</evidence>
<reference evidence="9" key="1">
    <citation type="submission" date="2016-05" db="EMBL/GenBank/DDBJ databases">
        <title>Comparative genomics of biotechnologically important yeasts.</title>
        <authorList>
            <consortium name="DOE Joint Genome Institute"/>
            <person name="Riley R."/>
            <person name="Haridas S."/>
            <person name="Wolfe K.H."/>
            <person name="Lopes M.R."/>
            <person name="Hittinger C.T."/>
            <person name="Goker M."/>
            <person name="Salamov A."/>
            <person name="Wisecaver J."/>
            <person name="Long T.M."/>
            <person name="Aerts A.L."/>
            <person name="Barry K."/>
            <person name="Choi C."/>
            <person name="Clum A."/>
            <person name="Coughlan A.Y."/>
            <person name="Deshpande S."/>
            <person name="Douglass A.P."/>
            <person name="Hanson S.J."/>
            <person name="Klenk H.-P."/>
            <person name="Labutti K."/>
            <person name="Lapidus A."/>
            <person name="Lindquist E."/>
            <person name="Lipzen A."/>
            <person name="Meier-Kolthoff J.P."/>
            <person name="Ohm R.A."/>
            <person name="Otillar R.P."/>
            <person name="Pangilinan J."/>
            <person name="Peng Y."/>
            <person name="Rokas A."/>
            <person name="Rosa C.A."/>
            <person name="Scheuner C."/>
            <person name="Sibirny A.A."/>
            <person name="Slot J.C."/>
            <person name="Stielow J.B."/>
            <person name="Sun H."/>
            <person name="Kurtzman C.P."/>
            <person name="Blackwell M."/>
            <person name="Grigoriev I.V."/>
            <person name="Jeffries T.W."/>
        </authorList>
    </citation>
    <scope>NUCLEOTIDE SEQUENCE [LARGE SCALE GENOMIC DNA]</scope>
    <source>
        <strain evidence="9">DSM 1968</strain>
    </source>
</reference>
<dbReference type="OrthoDB" id="8068875at2759"/>
<protein>
    <recommendedName>
        <fullName evidence="2">HECT-type E3 ubiquitin transferase</fullName>
        <ecNumber evidence="2">2.3.2.26</ecNumber>
    </recommendedName>
</protein>
<keyword evidence="9" id="KW-1185">Reference proteome</keyword>
<dbReference type="SMART" id="SM00119">
    <property type="entry name" value="HECTc"/>
    <property type="match status" value="1"/>
</dbReference>
<evidence type="ECO:0000259" key="7">
    <source>
        <dbReference type="PROSITE" id="PS50237"/>
    </source>
</evidence>
<dbReference type="CDD" id="cd00078">
    <property type="entry name" value="HECTc"/>
    <property type="match status" value="1"/>
</dbReference>
<dbReference type="Gene3D" id="3.90.1750.10">
    <property type="entry name" value="Hect, E3 ligase catalytic domains"/>
    <property type="match status" value="1"/>
</dbReference>
<dbReference type="PROSITE" id="PS50237">
    <property type="entry name" value="HECT"/>
    <property type="match status" value="1"/>
</dbReference>
<feature type="active site" description="Glycyl thioester intermediate" evidence="5">
    <location>
        <position position="759"/>
    </location>
</feature>
<accession>A0A1D2VFU5</accession>
<dbReference type="GO" id="GO:0000209">
    <property type="term" value="P:protein polyubiquitination"/>
    <property type="evidence" value="ECO:0007669"/>
    <property type="project" value="InterPro"/>
</dbReference>
<evidence type="ECO:0000256" key="2">
    <source>
        <dbReference type="ARBA" id="ARBA00012485"/>
    </source>
</evidence>
<dbReference type="EMBL" id="KV454482">
    <property type="protein sequence ID" value="ODV60347.1"/>
    <property type="molecule type" value="Genomic_DNA"/>
</dbReference>
<dbReference type="InParanoid" id="A0A1D2VFU5"/>
<name>A0A1D2VFU5_9ASCO</name>
<dbReference type="InterPro" id="IPR044611">
    <property type="entry name" value="E3A/B/C-like"/>
</dbReference>
<dbReference type="PANTHER" id="PTHR45700:SF9">
    <property type="entry name" value="HECT-TYPE E3 UBIQUITIN TRANSFERASE"/>
    <property type="match status" value="1"/>
</dbReference>
<gene>
    <name evidence="8" type="ORF">ASCRUDRAFT_22218</name>
</gene>
<keyword evidence="3" id="KW-0808">Transferase</keyword>
<evidence type="ECO:0000256" key="4">
    <source>
        <dbReference type="ARBA" id="ARBA00022786"/>
    </source>
</evidence>
<evidence type="ECO:0000256" key="3">
    <source>
        <dbReference type="ARBA" id="ARBA00022679"/>
    </source>
</evidence>
<feature type="non-terminal residue" evidence="8">
    <location>
        <position position="791"/>
    </location>
</feature>
<organism evidence="8 9">
    <name type="scientific">Ascoidea rubescens DSM 1968</name>
    <dbReference type="NCBI Taxonomy" id="1344418"/>
    <lineage>
        <taxon>Eukaryota</taxon>
        <taxon>Fungi</taxon>
        <taxon>Dikarya</taxon>
        <taxon>Ascomycota</taxon>
        <taxon>Saccharomycotina</taxon>
        <taxon>Saccharomycetes</taxon>
        <taxon>Ascoideaceae</taxon>
        <taxon>Ascoidea</taxon>
    </lineage>
</organism>
<dbReference type="InterPro" id="IPR035983">
    <property type="entry name" value="Hect_E3_ubiquitin_ligase"/>
</dbReference>
<sequence>LNDSFRDLCFYLYKCFNSLHCLNTSFTTNNAPVSHSHSNVNYHQIAHFFNLILSLPTKKPFFIVLSALNNLLKSFPTALTTITSNPTNLRFFLIILQLPSLHSSLLTNTSSPSNNLLVLFNRTEIKSLSFQILSRSLGLLSNLNQFSINYLANWFSRLSLNHFTQKIDLLNLYINLILRLHINSIPTQSHHQFTNNSSLSLYSLHSSQDSLSSNDKFLYTNSLSIDTPSHQNNTTTNLSNLSPQTPSSSASAASQNSFIPLPLSTLSRLSTWGSPFSSQRKNNLPFSITKTIPISKYSHDWRLKAASKVLSYFYTANINNSISNGLQKCPSSFFYNTFVDFIHFKQDFDTWQNSSSNNNNNNNSNDNYINQIILSINNPSPNKNSFTFCQYPFLLSLAAKIKILEYEAKRQMQNEAEQAFIKSIDKKTFIDVVFKIRVRRNFITTDSLFSIKKHKNDLKKSLRVEFIGESGLDAGGLKKDWFLLLTKNLFNPENAMFFFSDESNLTWFTLKPIDNNYELYHLVGVVLGLAIYNSTILDLNFPSALYKKLLNKPVNINDYAILYPQTAHGLNALLNYNNDDFEDIFSLSFVVTYKDLFGNILTADLIPNGSNINVTNKNKHLYVHKYVDFFLNKAIHLQFNAFKSGFDNVINGNAISLFSWDEIQLLLCGSDEQHGKLDVVSLRRISKYNGWDSVQQAQNSNVVNWFWHYFENLSYLHQKKLLLFVTGSDRLPAIGITSLNFKITKLGDDSNNLPIAHTCFNEICLYEYSSEEKFLQKLEFAIFESEGFELK</sequence>